<evidence type="ECO:0000313" key="4">
    <source>
        <dbReference type="EMBL" id="RGV55105.1"/>
    </source>
</evidence>
<keyword evidence="2 4" id="KW-0808">Transferase</keyword>
<comment type="caution">
    <text evidence="4">The sequence shown here is derived from an EMBL/GenBank/DDBJ whole genome shotgun (WGS) entry which is preliminary data.</text>
</comment>
<evidence type="ECO:0000313" key="5">
    <source>
        <dbReference type="Proteomes" id="UP000286270"/>
    </source>
</evidence>
<organism evidence="4 5">
    <name type="scientific">Bacteroides fragilis</name>
    <dbReference type="NCBI Taxonomy" id="817"/>
    <lineage>
        <taxon>Bacteria</taxon>
        <taxon>Pseudomonadati</taxon>
        <taxon>Bacteroidota</taxon>
        <taxon>Bacteroidia</taxon>
        <taxon>Bacteroidales</taxon>
        <taxon>Bacteroidaceae</taxon>
        <taxon>Bacteroides</taxon>
    </lineage>
</organism>
<evidence type="ECO:0000256" key="2">
    <source>
        <dbReference type="ARBA" id="ARBA00022679"/>
    </source>
</evidence>
<gene>
    <name evidence="4" type="ORF">DWW08_09570</name>
</gene>
<dbReference type="SUPFAM" id="SSF53448">
    <property type="entry name" value="Nucleotide-diphospho-sugar transferases"/>
    <property type="match status" value="1"/>
</dbReference>
<dbReference type="Proteomes" id="UP000286270">
    <property type="component" value="Unassembled WGS sequence"/>
</dbReference>
<protein>
    <submittedName>
        <fullName evidence="4">Glycosyltransferase family 8 protein</fullName>
    </submittedName>
</protein>
<dbReference type="InterPro" id="IPR029044">
    <property type="entry name" value="Nucleotide-diphossugar_trans"/>
</dbReference>
<accession>A0A412YCD5</accession>
<dbReference type="PANTHER" id="PTHR13778">
    <property type="entry name" value="GLYCOSYLTRANSFERASE 8 DOMAIN-CONTAINING PROTEIN"/>
    <property type="match status" value="1"/>
</dbReference>
<dbReference type="GO" id="GO:0046872">
    <property type="term" value="F:metal ion binding"/>
    <property type="evidence" value="ECO:0007669"/>
    <property type="project" value="UniProtKB-KW"/>
</dbReference>
<dbReference type="InterPro" id="IPR002495">
    <property type="entry name" value="Glyco_trans_8"/>
</dbReference>
<sequence>MNILCCLDDNYVQHTSVMLTSFFINNDFEHHNIYVITMQLNDGNVAYLREVVNKYHSNFYLYQVNEAMLSGFVRKETDYVSLAAYLRLFSTQVLPCNCSKVLYIDGDIVVRKSLEELWKMDIENYAVAAVDETIKANCIRHNYDVTLGYFNSGFMLINLSFWRKNSVAEKAIDYMKRFPERIKSWDQDALNGILYGRLWKRLDLKYNLTTIFLCKQYVEGQDFPKIYTEEYNSAISDPAVVHYTGPDKPWKYTVVDHPFKKDYLQYARMLGINHDFNISIFFKRIVRKLLCAIGVLKNSYVSINNSICKL</sequence>
<reference evidence="4 5" key="1">
    <citation type="submission" date="2018-08" db="EMBL/GenBank/DDBJ databases">
        <title>A genome reference for cultivated species of the human gut microbiota.</title>
        <authorList>
            <person name="Zou Y."/>
            <person name="Xue W."/>
            <person name="Luo G."/>
        </authorList>
    </citation>
    <scope>NUCLEOTIDE SEQUENCE [LARGE SCALE GENOMIC DNA]</scope>
    <source>
        <strain evidence="4 5">AF14-26</strain>
    </source>
</reference>
<dbReference type="CDD" id="cd04194">
    <property type="entry name" value="GT8_A4GalT_like"/>
    <property type="match status" value="1"/>
</dbReference>
<name>A0A412YCD5_BACFG</name>
<dbReference type="RefSeq" id="WP_122142434.1">
    <property type="nucleotide sequence ID" value="NZ_JACLQC010000052.1"/>
</dbReference>
<dbReference type="Gene3D" id="3.90.550.10">
    <property type="entry name" value="Spore Coat Polysaccharide Biosynthesis Protein SpsA, Chain A"/>
    <property type="match status" value="1"/>
</dbReference>
<evidence type="ECO:0000256" key="3">
    <source>
        <dbReference type="ARBA" id="ARBA00022723"/>
    </source>
</evidence>
<dbReference type="Pfam" id="PF01501">
    <property type="entry name" value="Glyco_transf_8"/>
    <property type="match status" value="1"/>
</dbReference>
<keyword evidence="1" id="KW-0328">Glycosyltransferase</keyword>
<dbReference type="GO" id="GO:0016757">
    <property type="term" value="F:glycosyltransferase activity"/>
    <property type="evidence" value="ECO:0007669"/>
    <property type="project" value="UniProtKB-KW"/>
</dbReference>
<dbReference type="PANTHER" id="PTHR13778:SF47">
    <property type="entry name" value="LIPOPOLYSACCHARIDE 1,3-GALACTOSYLTRANSFERASE"/>
    <property type="match status" value="1"/>
</dbReference>
<proteinExistence type="predicted"/>
<keyword evidence="3" id="KW-0479">Metal-binding</keyword>
<dbReference type="InterPro" id="IPR050748">
    <property type="entry name" value="Glycosyltrans_8_dom-fam"/>
</dbReference>
<dbReference type="AlphaFoldDB" id="A0A412YCD5"/>
<dbReference type="EMBL" id="QRZH01000006">
    <property type="protein sequence ID" value="RGV55105.1"/>
    <property type="molecule type" value="Genomic_DNA"/>
</dbReference>
<evidence type="ECO:0000256" key="1">
    <source>
        <dbReference type="ARBA" id="ARBA00022676"/>
    </source>
</evidence>